<dbReference type="Pfam" id="PF12727">
    <property type="entry name" value="PBP_like"/>
    <property type="match status" value="1"/>
</dbReference>
<keyword evidence="6" id="KW-0500">Molybdenum</keyword>
<dbReference type="GO" id="GO:0005737">
    <property type="term" value="C:cytoplasm"/>
    <property type="evidence" value="ECO:0007669"/>
    <property type="project" value="TreeGrafter"/>
</dbReference>
<dbReference type="Proteomes" id="UP000069935">
    <property type="component" value="Chromosome 1"/>
</dbReference>
<keyword evidence="6" id="KW-0460">Magnesium</keyword>
<dbReference type="GO" id="GO:0046872">
    <property type="term" value="F:metal ion binding"/>
    <property type="evidence" value="ECO:0007669"/>
    <property type="project" value="UniProtKB-UniRule"/>
</dbReference>
<dbReference type="InterPro" id="IPR001453">
    <property type="entry name" value="MoaB/Mog_dom"/>
</dbReference>
<protein>
    <recommendedName>
        <fullName evidence="6">Molybdopterin molybdenumtransferase</fullName>
        <ecNumber evidence="6">2.10.1.1</ecNumber>
    </recommendedName>
</protein>
<keyword evidence="4 6" id="KW-0501">Molybdenum cofactor biosynthesis</keyword>
<dbReference type="SUPFAM" id="SSF53850">
    <property type="entry name" value="Periplasmic binding protein-like II"/>
    <property type="match status" value="1"/>
</dbReference>
<dbReference type="InterPro" id="IPR036425">
    <property type="entry name" value="MoaB/Mog-like_dom_sf"/>
</dbReference>
<dbReference type="RefSeq" id="WP_045580961.1">
    <property type="nucleotide sequence ID" value="NZ_CP012401.1"/>
</dbReference>
<dbReference type="SUPFAM" id="SSF63867">
    <property type="entry name" value="MoeA C-terminal domain-like"/>
    <property type="match status" value="1"/>
</dbReference>
<dbReference type="GO" id="GO:0061599">
    <property type="term" value="F:molybdopterin molybdotransferase activity"/>
    <property type="evidence" value="ECO:0007669"/>
    <property type="project" value="UniProtKB-UniRule"/>
</dbReference>
<dbReference type="CDD" id="cd00887">
    <property type="entry name" value="MoeA"/>
    <property type="match status" value="1"/>
</dbReference>
<dbReference type="Gene3D" id="2.40.340.10">
    <property type="entry name" value="MoeA, C-terminal, domain IV"/>
    <property type="match status" value="1"/>
</dbReference>
<dbReference type="NCBIfam" id="TIGR00177">
    <property type="entry name" value="molyb_syn"/>
    <property type="match status" value="1"/>
</dbReference>
<dbReference type="SUPFAM" id="SSF53218">
    <property type="entry name" value="Molybdenum cofactor biosynthesis proteins"/>
    <property type="match status" value="1"/>
</dbReference>
<dbReference type="KEGG" id="ati:AL072_06845"/>
<dbReference type="NCBIfam" id="NF011068">
    <property type="entry name" value="PRK14498.1"/>
    <property type="match status" value="1"/>
</dbReference>
<dbReference type="InterPro" id="IPR036135">
    <property type="entry name" value="MoeA_linker/N_sf"/>
</dbReference>
<keyword evidence="6" id="KW-0808">Transferase</keyword>
<accession>A0AAC8VW99</accession>
<dbReference type="InterPro" id="IPR038987">
    <property type="entry name" value="MoeA-like"/>
</dbReference>
<keyword evidence="6" id="KW-0479">Metal-binding</keyword>
<dbReference type="PANTHER" id="PTHR10192">
    <property type="entry name" value="MOLYBDOPTERIN BIOSYNTHESIS PROTEIN"/>
    <property type="match status" value="1"/>
</dbReference>
<dbReference type="InterPro" id="IPR024370">
    <property type="entry name" value="PBP_domain"/>
</dbReference>
<dbReference type="Gene3D" id="3.90.105.10">
    <property type="entry name" value="Molybdopterin biosynthesis moea protein, domain 2"/>
    <property type="match status" value="1"/>
</dbReference>
<evidence type="ECO:0000313" key="8">
    <source>
        <dbReference type="EMBL" id="ALG70677.1"/>
    </source>
</evidence>
<evidence type="ECO:0000256" key="6">
    <source>
        <dbReference type="RuleBase" id="RU365090"/>
    </source>
</evidence>
<comment type="pathway">
    <text evidence="2 6">Cofactor biosynthesis; molybdopterin biosynthesis.</text>
</comment>
<organism evidence="8 9">
    <name type="scientific">Azospirillum thiophilum</name>
    <dbReference type="NCBI Taxonomy" id="528244"/>
    <lineage>
        <taxon>Bacteria</taxon>
        <taxon>Pseudomonadati</taxon>
        <taxon>Pseudomonadota</taxon>
        <taxon>Alphaproteobacteria</taxon>
        <taxon>Rhodospirillales</taxon>
        <taxon>Azospirillaceae</taxon>
        <taxon>Azospirillum</taxon>
    </lineage>
</organism>
<gene>
    <name evidence="8" type="ORF">AL072_06845</name>
</gene>
<dbReference type="InterPro" id="IPR036688">
    <property type="entry name" value="MoeA_C_domain_IV_sf"/>
</dbReference>
<dbReference type="GO" id="GO:0006777">
    <property type="term" value="P:Mo-molybdopterin cofactor biosynthetic process"/>
    <property type="evidence" value="ECO:0007669"/>
    <property type="project" value="UniProtKB-UniRule"/>
</dbReference>
<evidence type="ECO:0000256" key="3">
    <source>
        <dbReference type="ARBA" id="ARBA00010763"/>
    </source>
</evidence>
<evidence type="ECO:0000256" key="4">
    <source>
        <dbReference type="ARBA" id="ARBA00023150"/>
    </source>
</evidence>
<dbReference type="NCBIfam" id="NF045515">
    <property type="entry name" value="Glp_gephyrin"/>
    <property type="match status" value="1"/>
</dbReference>
<dbReference type="InterPro" id="IPR005110">
    <property type="entry name" value="MoeA_linker/N"/>
</dbReference>
<reference evidence="8 9" key="2">
    <citation type="journal article" date="2016" name="Genome Announc.">
        <title>Complete Genome Sequence of a Strain of Azospirillum thiophilum Isolated from a Sulfide Spring.</title>
        <authorList>
            <person name="Fomenkov A."/>
            <person name="Vincze T."/>
            <person name="Grabovich M."/>
            <person name="Anton B.P."/>
            <person name="Dubinina G."/>
            <person name="Orlova M."/>
            <person name="Belousova E."/>
            <person name="Roberts R.J."/>
        </authorList>
    </citation>
    <scope>NUCLEOTIDE SEQUENCE [LARGE SCALE GENOMIC DNA]</scope>
    <source>
        <strain evidence="8 9">BV-S</strain>
    </source>
</reference>
<evidence type="ECO:0000313" key="9">
    <source>
        <dbReference type="Proteomes" id="UP000069935"/>
    </source>
</evidence>
<dbReference type="SMART" id="SM00852">
    <property type="entry name" value="MoCF_biosynth"/>
    <property type="match status" value="1"/>
</dbReference>
<dbReference type="Pfam" id="PF03454">
    <property type="entry name" value="MoeA_C"/>
    <property type="match status" value="1"/>
</dbReference>
<feature type="domain" description="MoaB/Mog" evidence="7">
    <location>
        <begin position="212"/>
        <end position="350"/>
    </location>
</feature>
<proteinExistence type="inferred from homology"/>
<dbReference type="InterPro" id="IPR005111">
    <property type="entry name" value="MoeA_C_domain_IV"/>
</dbReference>
<reference evidence="9" key="1">
    <citation type="submission" date="2015-08" db="EMBL/GenBank/DDBJ databases">
        <title>Complete Genome Sequence of Azospirillum thiophilum BV-S.</title>
        <authorList>
            <person name="Fomenkov A."/>
            <person name="Vincze T."/>
            <person name="Grabovich M."/>
            <person name="Dubinina G."/>
            <person name="Orlova M."/>
            <person name="Belousova E."/>
            <person name="Roberts R.J."/>
        </authorList>
    </citation>
    <scope>NUCLEOTIDE SEQUENCE [LARGE SCALE GENOMIC DNA]</scope>
    <source>
        <strain evidence="9">BV-S</strain>
    </source>
</reference>
<dbReference type="Pfam" id="PF00994">
    <property type="entry name" value="MoCF_biosynth"/>
    <property type="match status" value="1"/>
</dbReference>
<evidence type="ECO:0000256" key="2">
    <source>
        <dbReference type="ARBA" id="ARBA00005046"/>
    </source>
</evidence>
<dbReference type="SUPFAM" id="SSF63882">
    <property type="entry name" value="MoeA N-terminal region -like"/>
    <property type="match status" value="1"/>
</dbReference>
<comment type="cofactor">
    <cofactor evidence="6">
        <name>Mg(2+)</name>
        <dbReference type="ChEBI" id="CHEBI:18420"/>
    </cofactor>
</comment>
<evidence type="ECO:0000256" key="5">
    <source>
        <dbReference type="ARBA" id="ARBA00047317"/>
    </source>
</evidence>
<comment type="function">
    <text evidence="1 6">Catalyzes the insertion of molybdate into adenylated molybdopterin with the concomitant release of AMP.</text>
</comment>
<dbReference type="Gene3D" id="2.170.190.11">
    <property type="entry name" value="Molybdopterin biosynthesis moea protein, domain 3"/>
    <property type="match status" value="1"/>
</dbReference>
<dbReference type="EC" id="2.10.1.1" evidence="6"/>
<dbReference type="PROSITE" id="PS01079">
    <property type="entry name" value="MOCF_BIOSYNTHESIS_2"/>
    <property type="match status" value="1"/>
</dbReference>
<name>A0AAC8VW99_9PROT</name>
<keyword evidence="9" id="KW-1185">Reference proteome</keyword>
<sequence>MHSSDQSREDIRRFVAQAARQDQFLEVVSGEEARARFHRHLDLSPRGEESVSLSAALGRVLSADVVAEVDVPGFDRSVVDGFAVRAADTLGAAEDRPVALRLNDEVLAAGHAPTLTVEPGTATVIATGGMLPRGADAVVMVETTEAVERPDGLFVMLTRPATPGAFVAAAGSDIGRGEVVLRRGQVLTSREIGVLAAVGLAEVAVVRRPRVAILSTGDEIVAPGRPIRLGAVYDSNGAILAAAVAELGGEPVPLGIAPDEDEALDRLVAEGLQCDALLLSGGTSKGAGDRSHRIVARLSDPGIVAHGVALKPGKPLCLAVTAGKPVVILPGFPTSAMFTFHSFVAPVLRAMAGLPPAAVEEVSATLPVRLGSERGRTEYVMVSLVHGAQGDELAAYPLSKGSGSVTAFSHADGFLAIEAQAEALEAGTPVSVRLLGRALAPADLILVGSQCIGLNAVIGRLIDGGLTVKALNVGSMGGLAAARRGECDIAPIHLMDPATGSYNTPFLAPGLELVTGYRRMQGIVFRHGDPRFEGRTAEEAVAAVAGLPDCILINRNAGSGTRILTDRLLGAARPTGYWTQAKSHNAVAVAVAQNRADWGMAIGPAADLYGLGFLPLREEHYDFVIPAARRDRPAVRRFIEALETPEVAAALREMGFSRQGPIDPSCKFACKL</sequence>
<dbReference type="AlphaFoldDB" id="A0AAC8VW99"/>
<dbReference type="PANTHER" id="PTHR10192:SF5">
    <property type="entry name" value="GEPHYRIN"/>
    <property type="match status" value="1"/>
</dbReference>
<dbReference type="Gene3D" id="3.40.980.10">
    <property type="entry name" value="MoaB/Mog-like domain"/>
    <property type="match status" value="1"/>
</dbReference>
<dbReference type="InterPro" id="IPR008284">
    <property type="entry name" value="MoCF_biosynth_CS"/>
</dbReference>
<dbReference type="Pfam" id="PF03453">
    <property type="entry name" value="MoeA_N"/>
    <property type="match status" value="1"/>
</dbReference>
<evidence type="ECO:0000259" key="7">
    <source>
        <dbReference type="SMART" id="SM00852"/>
    </source>
</evidence>
<comment type="similarity">
    <text evidence="3 6">Belongs to the MoeA family.</text>
</comment>
<evidence type="ECO:0000256" key="1">
    <source>
        <dbReference type="ARBA" id="ARBA00002901"/>
    </source>
</evidence>
<dbReference type="EMBL" id="CP012401">
    <property type="protein sequence ID" value="ALG70677.1"/>
    <property type="molecule type" value="Genomic_DNA"/>
</dbReference>
<comment type="catalytic activity">
    <reaction evidence="5">
        <text>adenylyl-molybdopterin + molybdate = Mo-molybdopterin + AMP + H(+)</text>
        <dbReference type="Rhea" id="RHEA:35047"/>
        <dbReference type="ChEBI" id="CHEBI:15378"/>
        <dbReference type="ChEBI" id="CHEBI:36264"/>
        <dbReference type="ChEBI" id="CHEBI:62727"/>
        <dbReference type="ChEBI" id="CHEBI:71302"/>
        <dbReference type="ChEBI" id="CHEBI:456215"/>
        <dbReference type="EC" id="2.10.1.1"/>
    </reaction>
</comment>